<evidence type="ECO:0000256" key="5">
    <source>
        <dbReference type="ARBA" id="ARBA00022679"/>
    </source>
</evidence>
<dbReference type="CDD" id="cd00082">
    <property type="entry name" value="HisKA"/>
    <property type="match status" value="1"/>
</dbReference>
<accession>A0ABZ0IAL5</accession>
<dbReference type="PANTHER" id="PTHR45436:SF16">
    <property type="entry name" value="HISTIDINE KINASE"/>
    <property type="match status" value="1"/>
</dbReference>
<dbReference type="RefSeq" id="WP_407349749.1">
    <property type="nucleotide sequence ID" value="NZ_CP136864.1"/>
</dbReference>
<evidence type="ECO:0000259" key="9">
    <source>
        <dbReference type="PROSITE" id="PS50109"/>
    </source>
</evidence>
<evidence type="ECO:0000256" key="6">
    <source>
        <dbReference type="ARBA" id="ARBA00022777"/>
    </source>
</evidence>
<dbReference type="GO" id="GO:0016301">
    <property type="term" value="F:kinase activity"/>
    <property type="evidence" value="ECO:0007669"/>
    <property type="project" value="UniProtKB-KW"/>
</dbReference>
<evidence type="ECO:0000256" key="1">
    <source>
        <dbReference type="ARBA" id="ARBA00000085"/>
    </source>
</evidence>
<dbReference type="InterPro" id="IPR036097">
    <property type="entry name" value="HisK_dim/P_sf"/>
</dbReference>
<evidence type="ECO:0000259" key="10">
    <source>
        <dbReference type="PROSITE" id="PS50885"/>
    </source>
</evidence>
<dbReference type="Proteomes" id="UP001626537">
    <property type="component" value="Chromosome"/>
</dbReference>
<keyword evidence="8" id="KW-0812">Transmembrane</keyword>
<dbReference type="SUPFAM" id="SSF55874">
    <property type="entry name" value="ATPase domain of HSP90 chaperone/DNA topoisomerase II/histidine kinase"/>
    <property type="match status" value="1"/>
</dbReference>
<feature type="transmembrane region" description="Helical" evidence="8">
    <location>
        <begin position="12"/>
        <end position="36"/>
    </location>
</feature>
<dbReference type="EMBL" id="CP136864">
    <property type="protein sequence ID" value="WOJ95116.1"/>
    <property type="molecule type" value="Genomic_DNA"/>
</dbReference>
<keyword evidence="7" id="KW-0902">Two-component regulatory system</keyword>
<keyword evidence="8" id="KW-0472">Membrane</keyword>
<comment type="subcellular location">
    <subcellularLocation>
        <location evidence="2">Membrane</location>
    </subcellularLocation>
</comment>
<keyword evidence="8" id="KW-1133">Transmembrane helix</keyword>
<dbReference type="SUPFAM" id="SSF158472">
    <property type="entry name" value="HAMP domain-like"/>
    <property type="match status" value="1"/>
</dbReference>
<feature type="domain" description="Histidine kinase" evidence="9">
    <location>
        <begin position="222"/>
        <end position="394"/>
    </location>
</feature>
<dbReference type="InterPro" id="IPR005467">
    <property type="entry name" value="His_kinase_dom"/>
</dbReference>
<protein>
    <recommendedName>
        <fullName evidence="3">histidine kinase</fullName>
        <ecNumber evidence="3">2.7.13.3</ecNumber>
    </recommendedName>
</protein>
<keyword evidence="5" id="KW-0808">Transferase</keyword>
<dbReference type="Gene3D" id="6.10.340.10">
    <property type="match status" value="1"/>
</dbReference>
<dbReference type="SMART" id="SM00388">
    <property type="entry name" value="HisKA"/>
    <property type="match status" value="1"/>
</dbReference>
<dbReference type="Gene3D" id="3.30.565.10">
    <property type="entry name" value="Histidine kinase-like ATPase, C-terminal domain"/>
    <property type="match status" value="1"/>
</dbReference>
<evidence type="ECO:0000256" key="8">
    <source>
        <dbReference type="SAM" id="Phobius"/>
    </source>
</evidence>
<dbReference type="PANTHER" id="PTHR45436">
    <property type="entry name" value="SENSOR HISTIDINE KINASE YKOH"/>
    <property type="match status" value="1"/>
</dbReference>
<dbReference type="Gene3D" id="1.10.287.130">
    <property type="match status" value="1"/>
</dbReference>
<dbReference type="PROSITE" id="PS50885">
    <property type="entry name" value="HAMP"/>
    <property type="match status" value="1"/>
</dbReference>
<dbReference type="SUPFAM" id="SSF47384">
    <property type="entry name" value="Homodimeric domain of signal transducing histidine kinase"/>
    <property type="match status" value="1"/>
</dbReference>
<comment type="catalytic activity">
    <reaction evidence="1">
        <text>ATP + protein L-histidine = ADP + protein N-phospho-L-histidine.</text>
        <dbReference type="EC" id="2.7.13.3"/>
    </reaction>
</comment>
<sequence length="414" mass="46702">MTKRSSIERQVTRSFVGLTLLLTSVYLGFVLLIAYVTEDEIIDRLLNSEINYLQDSYRASGRWPTPRLDYFALYHGVEEAPQPVRRQLLKNPQSQEIFTPDDSHYHARYLQLSDEHEALLVAEVSPLLAVTNFSSGLFQLLGGLTAATLALSLWLAYRIARKTSRPIMQLSDEVKEVRNSQKSLTLSAAGQDDEIGYLADTIQNSFQQLSDAIDRESNFTRDVSHELRTPLTVIKNSLLLLENRQSEAQDIEQLRNAAEHMQSTVSILLALARQESVPMQRLRLRPIVEETILSLDRALSETGFAIELAIPDDYELMANPQLISLLTGNLIENALRYANEPRMDIALRDDCLVFSNPTNAPPINNPLKANSKQPDSPGLGQGLFLVERIAARLNWQAASHWDSHRFDLILRISP</sequence>
<dbReference type="InterPro" id="IPR003660">
    <property type="entry name" value="HAMP_dom"/>
</dbReference>
<keyword evidence="6 11" id="KW-0418">Kinase</keyword>
<evidence type="ECO:0000313" key="12">
    <source>
        <dbReference type="Proteomes" id="UP001626537"/>
    </source>
</evidence>
<dbReference type="InterPro" id="IPR050428">
    <property type="entry name" value="TCS_sensor_his_kinase"/>
</dbReference>
<dbReference type="EC" id="2.7.13.3" evidence="3"/>
<gene>
    <name evidence="11" type="ORF">R0135_08065</name>
</gene>
<dbReference type="Pfam" id="PF00512">
    <property type="entry name" value="HisKA"/>
    <property type="match status" value="1"/>
</dbReference>
<name>A0ABZ0IAL5_9GAMM</name>
<organism evidence="11 12">
    <name type="scientific">Congregibacter variabilis</name>
    <dbReference type="NCBI Taxonomy" id="3081200"/>
    <lineage>
        <taxon>Bacteria</taxon>
        <taxon>Pseudomonadati</taxon>
        <taxon>Pseudomonadota</taxon>
        <taxon>Gammaproteobacteria</taxon>
        <taxon>Cellvibrionales</taxon>
        <taxon>Halieaceae</taxon>
        <taxon>Congregibacter</taxon>
    </lineage>
</organism>
<dbReference type="InterPro" id="IPR003661">
    <property type="entry name" value="HisK_dim/P_dom"/>
</dbReference>
<evidence type="ECO:0000256" key="3">
    <source>
        <dbReference type="ARBA" id="ARBA00012438"/>
    </source>
</evidence>
<feature type="transmembrane region" description="Helical" evidence="8">
    <location>
        <begin position="137"/>
        <end position="157"/>
    </location>
</feature>
<evidence type="ECO:0000256" key="4">
    <source>
        <dbReference type="ARBA" id="ARBA00022553"/>
    </source>
</evidence>
<dbReference type="InterPro" id="IPR036890">
    <property type="entry name" value="HATPase_C_sf"/>
</dbReference>
<evidence type="ECO:0000256" key="7">
    <source>
        <dbReference type="ARBA" id="ARBA00023012"/>
    </source>
</evidence>
<keyword evidence="4" id="KW-0597">Phosphoprotein</keyword>
<evidence type="ECO:0000313" key="11">
    <source>
        <dbReference type="EMBL" id="WOJ95116.1"/>
    </source>
</evidence>
<reference evidence="11 12" key="1">
    <citation type="submission" date="2023-10" db="EMBL/GenBank/DDBJ databases">
        <title>Two novel species belonging to the OM43/NOR5 clade.</title>
        <authorList>
            <person name="Park M."/>
        </authorList>
    </citation>
    <scope>NUCLEOTIDE SEQUENCE [LARGE SCALE GENOMIC DNA]</scope>
    <source>
        <strain evidence="11 12">IMCC43200</strain>
    </source>
</reference>
<evidence type="ECO:0000256" key="2">
    <source>
        <dbReference type="ARBA" id="ARBA00004370"/>
    </source>
</evidence>
<keyword evidence="12" id="KW-1185">Reference proteome</keyword>
<feature type="domain" description="HAMP" evidence="10">
    <location>
        <begin position="161"/>
        <end position="214"/>
    </location>
</feature>
<dbReference type="PROSITE" id="PS50109">
    <property type="entry name" value="HIS_KIN"/>
    <property type="match status" value="1"/>
</dbReference>
<proteinExistence type="predicted"/>